<name>B9L396_THERP</name>
<feature type="domain" description="AB hydrolase-1" evidence="4">
    <location>
        <begin position="24"/>
        <end position="261"/>
    </location>
</feature>
<dbReference type="HAMAP" id="MF_01660">
    <property type="entry name" value="MenH"/>
    <property type="match status" value="1"/>
</dbReference>
<keyword evidence="6" id="KW-1185">Reference proteome</keyword>
<dbReference type="KEGG" id="tro:trd_A0259"/>
<dbReference type="Pfam" id="PF00561">
    <property type="entry name" value="Abhydrolase_1"/>
    <property type="match status" value="1"/>
</dbReference>
<dbReference type="InterPro" id="IPR000073">
    <property type="entry name" value="AB_hydrolase_1"/>
</dbReference>
<comment type="function">
    <text evidence="3">Catalyzes a proton abstraction reaction that results in 2,5-elimination of pyruvate from 2-succinyl-5-enolpyruvyl-6-hydroxy-3-cyclohexene-1-carboxylate (SEPHCHC) and the formation of 2-succinyl-6-hydroxy-2,4-cyclohexadiene-1-carboxylate (SHCHC).</text>
</comment>
<dbReference type="SUPFAM" id="SSF53474">
    <property type="entry name" value="alpha/beta-Hydrolases"/>
    <property type="match status" value="1"/>
</dbReference>
<dbReference type="InterPro" id="IPR000639">
    <property type="entry name" value="Epox_hydrolase-like"/>
</dbReference>
<keyword evidence="5" id="KW-0378">Hydrolase</keyword>
<dbReference type="UniPathway" id="UPA01057">
    <property type="reaction ID" value="UER00900"/>
</dbReference>
<protein>
    <recommendedName>
        <fullName evidence="3">Putative 2-succinyl-6-hydroxy-2,4-cyclohexadiene-1-carboxylate synthase</fullName>
        <shortName evidence="3">SHCHC synthase</shortName>
        <ecNumber evidence="3">4.2.99.20</ecNumber>
    </recommendedName>
</protein>
<keyword evidence="5" id="KW-0614">Plasmid</keyword>
<evidence type="ECO:0000259" key="4">
    <source>
        <dbReference type="Pfam" id="PF00561"/>
    </source>
</evidence>
<dbReference type="EC" id="4.2.99.20" evidence="3"/>
<comment type="pathway">
    <text evidence="3">Quinol/quinone metabolism; menaquinone biosynthesis.</text>
</comment>
<evidence type="ECO:0000313" key="5">
    <source>
        <dbReference type="EMBL" id="ACM06404.1"/>
    </source>
</evidence>
<keyword evidence="2 3" id="KW-0456">Lyase</keyword>
<dbReference type="HOGENOM" id="CLU_020336_50_4_0"/>
<sequence length="278" mass="30032">MWDEERTIAVRGVTYRVCAAGQGPPLALLHGFAGSSAHWAPLAPELVARGWRVIAPDLLGHGRTDAPSAPTRYAAAEQVADLASLLGELVSGPVRLLGYSMGGRLALHLALAHPERIAALVLESASPGLDDPAERAARQRADEELATAIEQRGMDWFADYWERLPLFASRQRLSAERRAALRAEWLAQRPHGLGASLRGFGTGSMPAVWDRLSELRMPVLVIAGALDTRYAALSQAMAARIPASQLVIVPAAGHTVHLEQPAAFLAALERFFRQLPDR</sequence>
<dbReference type="InterPro" id="IPR022485">
    <property type="entry name" value="SHCHC_synthase_MenH"/>
</dbReference>
<comment type="subunit">
    <text evidence="3">Monomer.</text>
</comment>
<dbReference type="GO" id="GO:0009234">
    <property type="term" value="P:menaquinone biosynthetic process"/>
    <property type="evidence" value="ECO:0007669"/>
    <property type="project" value="UniProtKB-UniRule"/>
</dbReference>
<dbReference type="EMBL" id="CP001276">
    <property type="protein sequence ID" value="ACM06404.1"/>
    <property type="molecule type" value="Genomic_DNA"/>
</dbReference>
<dbReference type="GO" id="GO:0070205">
    <property type="term" value="F:2-succinyl-6-hydroxy-2,4-cyclohexadiene-1-carboxylate synthase activity"/>
    <property type="evidence" value="ECO:0007669"/>
    <property type="project" value="UniProtKB-UniRule"/>
</dbReference>
<organism evidence="5 6">
    <name type="scientific">Thermomicrobium roseum (strain ATCC 27502 / DSM 5159 / P-2)</name>
    <dbReference type="NCBI Taxonomy" id="309801"/>
    <lineage>
        <taxon>Bacteria</taxon>
        <taxon>Pseudomonadati</taxon>
        <taxon>Thermomicrobiota</taxon>
        <taxon>Thermomicrobia</taxon>
        <taxon>Thermomicrobiales</taxon>
        <taxon>Thermomicrobiaceae</taxon>
        <taxon>Thermomicrobium</taxon>
    </lineage>
</organism>
<geneLocation type="plasmid" evidence="6">
    <name>Tros</name>
</geneLocation>
<dbReference type="InterPro" id="IPR029058">
    <property type="entry name" value="AB_hydrolase_fold"/>
</dbReference>
<dbReference type="AlphaFoldDB" id="B9L396"/>
<keyword evidence="1 3" id="KW-0474">Menaquinone biosynthesis</keyword>
<evidence type="ECO:0000313" key="6">
    <source>
        <dbReference type="Proteomes" id="UP000000447"/>
    </source>
</evidence>
<accession>B9L396</accession>
<dbReference type="PRINTS" id="PR00111">
    <property type="entry name" value="ABHYDROLASE"/>
</dbReference>
<comment type="catalytic activity">
    <reaction evidence="3">
        <text>5-enolpyruvoyl-6-hydroxy-2-succinyl-cyclohex-3-ene-1-carboxylate = (1R,6R)-6-hydroxy-2-succinyl-cyclohexa-2,4-diene-1-carboxylate + pyruvate</text>
        <dbReference type="Rhea" id="RHEA:25597"/>
        <dbReference type="ChEBI" id="CHEBI:15361"/>
        <dbReference type="ChEBI" id="CHEBI:58689"/>
        <dbReference type="ChEBI" id="CHEBI:58818"/>
        <dbReference type="EC" id="4.2.99.20"/>
    </reaction>
</comment>
<evidence type="ECO:0000256" key="1">
    <source>
        <dbReference type="ARBA" id="ARBA00022428"/>
    </source>
</evidence>
<dbReference type="NCBIfam" id="TIGR03695">
    <property type="entry name" value="menH_SHCHC"/>
    <property type="match status" value="1"/>
</dbReference>
<dbReference type="PRINTS" id="PR00412">
    <property type="entry name" value="EPOXHYDRLASE"/>
</dbReference>
<dbReference type="ESTHER" id="therp-b9l396">
    <property type="family name" value="MenH_SHCHC"/>
</dbReference>
<dbReference type="Proteomes" id="UP000000447">
    <property type="component" value="Plasmid unnamed"/>
</dbReference>
<comment type="similarity">
    <text evidence="3">Belongs to the AB hydrolase superfamily. MenH family.</text>
</comment>
<dbReference type="GO" id="GO:0016787">
    <property type="term" value="F:hydrolase activity"/>
    <property type="evidence" value="ECO:0007669"/>
    <property type="project" value="UniProtKB-KW"/>
</dbReference>
<dbReference type="UniPathway" id="UPA00079"/>
<dbReference type="PANTHER" id="PTHR42916">
    <property type="entry name" value="2-SUCCINYL-5-ENOLPYRUVYL-6-HYDROXY-3-CYCLOHEXENE-1-CARBOXYLATE SYNTHASE"/>
    <property type="match status" value="1"/>
</dbReference>
<comment type="pathway">
    <text evidence="3">Quinol/quinone metabolism; 1,4-dihydroxy-2-naphthoate biosynthesis; 1,4-dihydroxy-2-naphthoate from chorismate: step 3/7.</text>
</comment>
<gene>
    <name evidence="3" type="primary">menH</name>
    <name evidence="5" type="ordered locus">trd_A0259</name>
</gene>
<proteinExistence type="inferred from homology"/>
<reference evidence="5 6" key="1">
    <citation type="journal article" date="2009" name="PLoS ONE">
        <title>Complete genome sequence of the aerobic CO-oxidizing thermophile Thermomicrobium roseum.</title>
        <authorList>
            <person name="Wu D."/>
            <person name="Raymond J."/>
            <person name="Wu M."/>
            <person name="Chatterji S."/>
            <person name="Ren Q."/>
            <person name="Graham J.E."/>
            <person name="Bryant D.A."/>
            <person name="Robb F."/>
            <person name="Colman A."/>
            <person name="Tallon L.J."/>
            <person name="Badger J.H."/>
            <person name="Madupu R."/>
            <person name="Ward N.L."/>
            <person name="Eisen J.A."/>
        </authorList>
    </citation>
    <scope>NUCLEOTIDE SEQUENCE [LARGE SCALE GENOMIC DNA]</scope>
    <source>
        <strain evidence="6">ATCC 27502 / DSM 5159 / P-2</strain>
        <plasmid evidence="5">unnamed</plasmid>
    </source>
</reference>
<dbReference type="eggNOG" id="COG2267">
    <property type="taxonomic scope" value="Bacteria"/>
</dbReference>
<evidence type="ECO:0000256" key="3">
    <source>
        <dbReference type="HAMAP-Rule" id="MF_01660"/>
    </source>
</evidence>
<dbReference type="PANTHER" id="PTHR42916:SF1">
    <property type="entry name" value="PROTEIN PHYLLO, CHLOROPLASTIC"/>
    <property type="match status" value="1"/>
</dbReference>
<dbReference type="Gene3D" id="3.40.50.1820">
    <property type="entry name" value="alpha/beta hydrolase"/>
    <property type="match status" value="1"/>
</dbReference>
<evidence type="ECO:0000256" key="2">
    <source>
        <dbReference type="ARBA" id="ARBA00023239"/>
    </source>
</evidence>